<dbReference type="InterPro" id="IPR009057">
    <property type="entry name" value="Homeodomain-like_sf"/>
</dbReference>
<name>A0A127JVR5_9BURK</name>
<evidence type="ECO:0000256" key="1">
    <source>
        <dbReference type="ARBA" id="ARBA00023125"/>
    </source>
</evidence>
<dbReference type="Pfam" id="PF00440">
    <property type="entry name" value="TetR_N"/>
    <property type="match status" value="1"/>
</dbReference>
<feature type="domain" description="HTH tetR-type" evidence="4">
    <location>
        <begin position="29"/>
        <end position="89"/>
    </location>
</feature>
<sequence>MTRPKSSAHEVRIEVPARPRKRPSQKRSVALVEALKATGRAILEREGRKALTLQDLSDRSGVAVSSIYEYFPTIESLIAAIYNDYRTEARRELLAHIDSLPSSARLFDGILSTLRYATETLQQWARIDPEFNLKSTYYEELVRLDLVKTDNFWSAVVMPALMKKFADEVLVRDPQKAAFLAHHVLLAVPRAMVLGRPQYLGEEDTPLLIARMLYALLTTPSEL</sequence>
<protein>
    <submittedName>
        <fullName evidence="5">TetR family transcriptional regulator</fullName>
    </submittedName>
</protein>
<feature type="compositionally biased region" description="Basic and acidic residues" evidence="3">
    <location>
        <begin position="7"/>
        <end position="17"/>
    </location>
</feature>
<feature type="region of interest" description="Disordered" evidence="3">
    <location>
        <begin position="1"/>
        <end position="28"/>
    </location>
</feature>
<dbReference type="SUPFAM" id="SSF46689">
    <property type="entry name" value="Homeodomain-like"/>
    <property type="match status" value="1"/>
</dbReference>
<dbReference type="OrthoDB" id="9816320at2"/>
<dbReference type="AlphaFoldDB" id="A0A127JVR5"/>
<keyword evidence="6" id="KW-1185">Reference proteome</keyword>
<reference evidence="5 6" key="1">
    <citation type="journal article" date="2014" name="Int. J. Syst. Evol. Microbiol.">
        <title>Ramlibacter solisilvae sp. nov., isolated from forest soil, and emended description of the genus Ramlibacter.</title>
        <authorList>
            <person name="Lee H.J."/>
            <person name="Lee S.H."/>
            <person name="Lee S.S."/>
            <person name="Lee J.S."/>
            <person name="Kim Y."/>
            <person name="Kim S.C."/>
            <person name="Jeon C.O."/>
        </authorList>
    </citation>
    <scope>NUCLEOTIDE SEQUENCE [LARGE SCALE GENOMIC DNA]</scope>
    <source>
        <strain evidence="5 6">5-10</strain>
    </source>
</reference>
<evidence type="ECO:0000259" key="4">
    <source>
        <dbReference type="PROSITE" id="PS50977"/>
    </source>
</evidence>
<proteinExistence type="predicted"/>
<evidence type="ECO:0000313" key="6">
    <source>
        <dbReference type="Proteomes" id="UP000070433"/>
    </source>
</evidence>
<dbReference type="Proteomes" id="UP000070433">
    <property type="component" value="Chromosome"/>
</dbReference>
<evidence type="ECO:0000256" key="2">
    <source>
        <dbReference type="PROSITE-ProRule" id="PRU00335"/>
    </source>
</evidence>
<keyword evidence="1 2" id="KW-0238">DNA-binding</keyword>
<gene>
    <name evidence="5" type="ORF">UC35_16195</name>
</gene>
<dbReference type="RefSeq" id="WP_061501478.1">
    <property type="nucleotide sequence ID" value="NZ_CP010951.1"/>
</dbReference>
<accession>A0A127JVR5</accession>
<feature type="DNA-binding region" description="H-T-H motif" evidence="2">
    <location>
        <begin position="52"/>
        <end position="71"/>
    </location>
</feature>
<dbReference type="Gene3D" id="1.10.357.10">
    <property type="entry name" value="Tetracycline Repressor, domain 2"/>
    <property type="match status" value="1"/>
</dbReference>
<evidence type="ECO:0000313" key="5">
    <source>
        <dbReference type="EMBL" id="AMO24106.1"/>
    </source>
</evidence>
<evidence type="ECO:0000256" key="3">
    <source>
        <dbReference type="SAM" id="MobiDB-lite"/>
    </source>
</evidence>
<dbReference type="PROSITE" id="PS50977">
    <property type="entry name" value="HTH_TETR_2"/>
    <property type="match status" value="1"/>
</dbReference>
<dbReference type="EMBL" id="CP010951">
    <property type="protein sequence ID" value="AMO24106.1"/>
    <property type="molecule type" value="Genomic_DNA"/>
</dbReference>
<dbReference type="GO" id="GO:0003677">
    <property type="term" value="F:DNA binding"/>
    <property type="evidence" value="ECO:0007669"/>
    <property type="project" value="UniProtKB-UniRule"/>
</dbReference>
<dbReference type="InterPro" id="IPR001647">
    <property type="entry name" value="HTH_TetR"/>
</dbReference>
<organism evidence="5 6">
    <name type="scientific">Ramlibacter tataouinensis</name>
    <dbReference type="NCBI Taxonomy" id="94132"/>
    <lineage>
        <taxon>Bacteria</taxon>
        <taxon>Pseudomonadati</taxon>
        <taxon>Pseudomonadota</taxon>
        <taxon>Betaproteobacteria</taxon>
        <taxon>Burkholderiales</taxon>
        <taxon>Comamonadaceae</taxon>
        <taxon>Ramlibacter</taxon>
    </lineage>
</organism>